<dbReference type="EMBL" id="CAXLJM020000059">
    <property type="protein sequence ID" value="CAL8119371.1"/>
    <property type="molecule type" value="Genomic_DNA"/>
</dbReference>
<evidence type="ECO:0000313" key="2">
    <source>
        <dbReference type="Proteomes" id="UP001642540"/>
    </source>
</evidence>
<protein>
    <submittedName>
        <fullName evidence="1">Uncharacterized protein</fullName>
    </submittedName>
</protein>
<gene>
    <name evidence="1" type="ORF">ODALV1_LOCUS18521</name>
</gene>
<reference evidence="1 2" key="1">
    <citation type="submission" date="2024-08" db="EMBL/GenBank/DDBJ databases">
        <authorList>
            <person name="Cucini C."/>
            <person name="Frati F."/>
        </authorList>
    </citation>
    <scope>NUCLEOTIDE SEQUENCE [LARGE SCALE GENOMIC DNA]</scope>
</reference>
<proteinExistence type="predicted"/>
<organism evidence="1 2">
    <name type="scientific">Orchesella dallaii</name>
    <dbReference type="NCBI Taxonomy" id="48710"/>
    <lineage>
        <taxon>Eukaryota</taxon>
        <taxon>Metazoa</taxon>
        <taxon>Ecdysozoa</taxon>
        <taxon>Arthropoda</taxon>
        <taxon>Hexapoda</taxon>
        <taxon>Collembola</taxon>
        <taxon>Entomobryomorpha</taxon>
        <taxon>Entomobryoidea</taxon>
        <taxon>Orchesellidae</taxon>
        <taxon>Orchesellinae</taxon>
        <taxon>Orchesella</taxon>
    </lineage>
</organism>
<comment type="caution">
    <text evidence="1">The sequence shown here is derived from an EMBL/GenBank/DDBJ whole genome shotgun (WGS) entry which is preliminary data.</text>
</comment>
<sequence length="116" mass="12910">MEYHSMTGGSVTLLAKYKGASGMETEWRYPELRGDSEAAGGAEGAEPTHTAGMSARAIAHEGAASFPFLQRIRPQKRLEPAPQMSSRCSPQLKSLYKTRWITKVRYLLRHISNGWN</sequence>
<name>A0ABP1R946_9HEXA</name>
<evidence type="ECO:0000313" key="1">
    <source>
        <dbReference type="EMBL" id="CAL8119371.1"/>
    </source>
</evidence>
<dbReference type="Proteomes" id="UP001642540">
    <property type="component" value="Unassembled WGS sequence"/>
</dbReference>
<accession>A0ABP1R946</accession>
<keyword evidence="2" id="KW-1185">Reference proteome</keyword>